<feature type="domain" description="Integrase core" evidence="1">
    <location>
        <begin position="76"/>
        <end position="183"/>
    </location>
</feature>
<gene>
    <name evidence="2" type="ORF">KP79_PYT11247</name>
</gene>
<reference evidence="2 3" key="1">
    <citation type="journal article" date="2017" name="Nat. Ecol. Evol.">
        <title>Scallop genome provides insights into evolution of bilaterian karyotype and development.</title>
        <authorList>
            <person name="Wang S."/>
            <person name="Zhang J."/>
            <person name="Jiao W."/>
            <person name="Li J."/>
            <person name="Xun X."/>
            <person name="Sun Y."/>
            <person name="Guo X."/>
            <person name="Huan P."/>
            <person name="Dong B."/>
            <person name="Zhang L."/>
            <person name="Hu X."/>
            <person name="Sun X."/>
            <person name="Wang J."/>
            <person name="Zhao C."/>
            <person name="Wang Y."/>
            <person name="Wang D."/>
            <person name="Huang X."/>
            <person name="Wang R."/>
            <person name="Lv J."/>
            <person name="Li Y."/>
            <person name="Zhang Z."/>
            <person name="Liu B."/>
            <person name="Lu W."/>
            <person name="Hui Y."/>
            <person name="Liang J."/>
            <person name="Zhou Z."/>
            <person name="Hou R."/>
            <person name="Li X."/>
            <person name="Liu Y."/>
            <person name="Li H."/>
            <person name="Ning X."/>
            <person name="Lin Y."/>
            <person name="Zhao L."/>
            <person name="Xing Q."/>
            <person name="Dou J."/>
            <person name="Li Y."/>
            <person name="Mao J."/>
            <person name="Guo H."/>
            <person name="Dou H."/>
            <person name="Li T."/>
            <person name="Mu C."/>
            <person name="Jiang W."/>
            <person name="Fu Q."/>
            <person name="Fu X."/>
            <person name="Miao Y."/>
            <person name="Liu J."/>
            <person name="Yu Q."/>
            <person name="Li R."/>
            <person name="Liao H."/>
            <person name="Li X."/>
            <person name="Kong Y."/>
            <person name="Jiang Z."/>
            <person name="Chourrout D."/>
            <person name="Li R."/>
            <person name="Bao Z."/>
        </authorList>
    </citation>
    <scope>NUCLEOTIDE SEQUENCE [LARGE SCALE GENOMIC DNA]</scope>
    <source>
        <strain evidence="2 3">PY_sf001</strain>
    </source>
</reference>
<dbReference type="STRING" id="6573.A0A210PTU0"/>
<dbReference type="OrthoDB" id="8866860at2759"/>
<dbReference type="PANTHER" id="PTHR46791:SF13">
    <property type="entry name" value="CLR5 DOMAIN-CONTAINING PROTEIN"/>
    <property type="match status" value="1"/>
</dbReference>
<dbReference type="Proteomes" id="UP000242188">
    <property type="component" value="Unassembled WGS sequence"/>
</dbReference>
<dbReference type="EMBL" id="NEDP02005502">
    <property type="protein sequence ID" value="OWF39875.1"/>
    <property type="molecule type" value="Genomic_DNA"/>
</dbReference>
<dbReference type="PANTHER" id="PTHR46791">
    <property type="entry name" value="EXPRESSED PROTEIN"/>
    <property type="match status" value="1"/>
</dbReference>
<dbReference type="Pfam" id="PF24764">
    <property type="entry name" value="rva_4"/>
    <property type="match status" value="1"/>
</dbReference>
<keyword evidence="3" id="KW-1185">Reference proteome</keyword>
<dbReference type="AlphaFoldDB" id="A0A210PTU0"/>
<proteinExistence type="predicted"/>
<protein>
    <recommendedName>
        <fullName evidence="1">Integrase core domain-containing protein</fullName>
    </recommendedName>
</protein>
<accession>A0A210PTU0</accession>
<evidence type="ECO:0000313" key="3">
    <source>
        <dbReference type="Proteomes" id="UP000242188"/>
    </source>
</evidence>
<comment type="caution">
    <text evidence="2">The sequence shown here is derived from an EMBL/GenBank/DDBJ whole genome shotgun (WGS) entry which is preliminary data.</text>
</comment>
<dbReference type="InterPro" id="IPR058913">
    <property type="entry name" value="Integrase_dom_put"/>
</dbReference>
<evidence type="ECO:0000313" key="2">
    <source>
        <dbReference type="EMBL" id="OWF39875.1"/>
    </source>
</evidence>
<organism evidence="2 3">
    <name type="scientific">Mizuhopecten yessoensis</name>
    <name type="common">Japanese scallop</name>
    <name type="synonym">Patinopecten yessoensis</name>
    <dbReference type="NCBI Taxonomy" id="6573"/>
    <lineage>
        <taxon>Eukaryota</taxon>
        <taxon>Metazoa</taxon>
        <taxon>Spiralia</taxon>
        <taxon>Lophotrochozoa</taxon>
        <taxon>Mollusca</taxon>
        <taxon>Bivalvia</taxon>
        <taxon>Autobranchia</taxon>
        <taxon>Pteriomorphia</taxon>
        <taxon>Pectinida</taxon>
        <taxon>Pectinoidea</taxon>
        <taxon>Pectinidae</taxon>
        <taxon>Mizuhopecten</taxon>
    </lineage>
</organism>
<name>A0A210PTU0_MIZYE</name>
<evidence type="ECO:0000259" key="1">
    <source>
        <dbReference type="Pfam" id="PF24764"/>
    </source>
</evidence>
<sequence length="183" mass="21073">MRYEIESPLEEIVLKIIEQRAIRHIDLGYKSMWKHLISQCGIIVRQETVRIALEAKDPRGVELRSRNLLRRRRYISQCPSFIFHVDGYDKLKPFGIAIHGAIDGFSRKILWLKAGPSNNNPRVIARYCIACLKEMNDIPRMVRSDAGSENVIIRDIQVALRSFHHGNMSDENSFTVGRSTANQ</sequence>